<feature type="coiled-coil region" evidence="1">
    <location>
        <begin position="46"/>
        <end position="83"/>
    </location>
</feature>
<accession>A0A379FSH2</accession>
<name>A0A379FSH2_PRORE</name>
<evidence type="ECO:0000256" key="1">
    <source>
        <dbReference type="SAM" id="Coils"/>
    </source>
</evidence>
<proteinExistence type="predicted"/>
<feature type="signal peptide" evidence="2">
    <location>
        <begin position="1"/>
        <end position="38"/>
    </location>
</feature>
<gene>
    <name evidence="3" type="ORF">NCTC11801_02580</name>
</gene>
<organism evidence="3 4">
    <name type="scientific">Providencia rettgeri</name>
    <dbReference type="NCBI Taxonomy" id="587"/>
    <lineage>
        <taxon>Bacteria</taxon>
        <taxon>Pseudomonadati</taxon>
        <taxon>Pseudomonadota</taxon>
        <taxon>Gammaproteobacteria</taxon>
        <taxon>Enterobacterales</taxon>
        <taxon>Morganellaceae</taxon>
        <taxon>Providencia</taxon>
    </lineage>
</organism>
<dbReference type="InterPro" id="IPR020493">
    <property type="entry name" value="Uncharacterised_HI0310"/>
</dbReference>
<evidence type="ECO:0000256" key="2">
    <source>
        <dbReference type="SAM" id="SignalP"/>
    </source>
</evidence>
<dbReference type="Pfam" id="PF17274">
    <property type="entry name" value="DUF5339"/>
    <property type="match status" value="1"/>
</dbReference>
<feature type="chain" id="PRO_5017036610" description="DUF5339 domain-containing protein" evidence="2">
    <location>
        <begin position="39"/>
        <end position="113"/>
    </location>
</feature>
<keyword evidence="1" id="KW-0175">Coiled coil</keyword>
<dbReference type="EMBL" id="UGTZ01000001">
    <property type="protein sequence ID" value="SUC31628.1"/>
    <property type="molecule type" value="Genomic_DNA"/>
</dbReference>
<protein>
    <recommendedName>
        <fullName evidence="5">DUF5339 domain-containing protein</fullName>
    </recommendedName>
</protein>
<dbReference type="Proteomes" id="UP000254208">
    <property type="component" value="Unassembled WGS sequence"/>
</dbReference>
<evidence type="ECO:0008006" key="5">
    <source>
        <dbReference type="Google" id="ProtNLM"/>
    </source>
</evidence>
<evidence type="ECO:0000313" key="4">
    <source>
        <dbReference type="Proteomes" id="UP000254208"/>
    </source>
</evidence>
<sequence>MECYSDDIMNFKSENTMKKTLPIAFSLLMAFTAFNANAGATCDTYFKEMNDLVKQAEEQYKDEANAGEQIALMKSQLEEAKKALASYPDDAQEQACSQALKAIEQAKEAVKTP</sequence>
<dbReference type="AlphaFoldDB" id="A0A379FSH2"/>
<keyword evidence="2" id="KW-0732">Signal</keyword>
<evidence type="ECO:0000313" key="3">
    <source>
        <dbReference type="EMBL" id="SUC31628.1"/>
    </source>
</evidence>
<dbReference type="OMA" id="ANAGATC"/>
<reference evidence="3 4" key="1">
    <citation type="submission" date="2018-06" db="EMBL/GenBank/DDBJ databases">
        <authorList>
            <consortium name="Pathogen Informatics"/>
            <person name="Doyle S."/>
        </authorList>
    </citation>
    <scope>NUCLEOTIDE SEQUENCE [LARGE SCALE GENOMIC DNA]</scope>
    <source>
        <strain evidence="3 4">NCTC11801</strain>
    </source>
</reference>